<keyword evidence="6" id="KW-0143">Chaperone</keyword>
<evidence type="ECO:0000313" key="12">
    <source>
        <dbReference type="Proteomes" id="UP000179076"/>
    </source>
</evidence>
<dbReference type="PANTHER" id="PTHR38035">
    <property type="entry name" value="UPF0070 PROTEIN YFGM"/>
    <property type="match status" value="1"/>
</dbReference>
<accession>A0A1F6VIS6</accession>
<evidence type="ECO:0000259" key="10">
    <source>
        <dbReference type="Pfam" id="PF09976"/>
    </source>
</evidence>
<comment type="subcellular location">
    <subcellularLocation>
        <location evidence="1">Cell membrane</location>
        <topology evidence="1">Single-pass type II membrane protein</topology>
    </subcellularLocation>
</comment>
<evidence type="ECO:0000256" key="2">
    <source>
        <dbReference type="ARBA" id="ARBA00022475"/>
    </source>
</evidence>
<evidence type="ECO:0000256" key="9">
    <source>
        <dbReference type="SAM" id="Phobius"/>
    </source>
</evidence>
<evidence type="ECO:0000256" key="1">
    <source>
        <dbReference type="ARBA" id="ARBA00004401"/>
    </source>
</evidence>
<evidence type="ECO:0000313" key="11">
    <source>
        <dbReference type="EMBL" id="OGI69435.1"/>
    </source>
</evidence>
<evidence type="ECO:0000256" key="5">
    <source>
        <dbReference type="ARBA" id="ARBA00023136"/>
    </source>
</evidence>
<name>A0A1F6VIS6_9PROT</name>
<evidence type="ECO:0000256" key="6">
    <source>
        <dbReference type="ARBA" id="ARBA00023186"/>
    </source>
</evidence>
<dbReference type="InterPro" id="IPR011990">
    <property type="entry name" value="TPR-like_helical_dom_sf"/>
</dbReference>
<keyword evidence="4 9" id="KW-1133">Transmembrane helix</keyword>
<gene>
    <name evidence="11" type="ORF">A2W18_05140</name>
</gene>
<dbReference type="PIRSF" id="PIRSF006170">
    <property type="entry name" value="YfgM"/>
    <property type="match status" value="1"/>
</dbReference>
<comment type="caution">
    <text evidence="11">The sequence shown here is derived from an EMBL/GenBank/DDBJ whole genome shotgun (WGS) entry which is preliminary data.</text>
</comment>
<evidence type="ECO:0000256" key="7">
    <source>
        <dbReference type="ARBA" id="ARBA00024197"/>
    </source>
</evidence>
<feature type="transmembrane region" description="Helical" evidence="9">
    <location>
        <begin position="20"/>
        <end position="41"/>
    </location>
</feature>
<keyword evidence="3 9" id="KW-0812">Transmembrane</keyword>
<comment type="similarity">
    <text evidence="7">Belongs to the YfgM family.</text>
</comment>
<organism evidence="11 12">
    <name type="scientific">Candidatus Muproteobacteria bacterium RBG_16_60_9</name>
    <dbReference type="NCBI Taxonomy" id="1817755"/>
    <lineage>
        <taxon>Bacteria</taxon>
        <taxon>Pseudomonadati</taxon>
        <taxon>Pseudomonadota</taxon>
        <taxon>Candidatus Muproteobacteria</taxon>
    </lineage>
</organism>
<keyword evidence="2" id="KW-1003">Cell membrane</keyword>
<dbReference type="GO" id="GO:0044877">
    <property type="term" value="F:protein-containing complex binding"/>
    <property type="evidence" value="ECO:0007669"/>
    <property type="project" value="InterPro"/>
</dbReference>
<dbReference type="Proteomes" id="UP000179076">
    <property type="component" value="Unassembled WGS sequence"/>
</dbReference>
<proteinExistence type="inferred from homology"/>
<evidence type="ECO:0000256" key="3">
    <source>
        <dbReference type="ARBA" id="ARBA00022692"/>
    </source>
</evidence>
<dbReference type="InterPro" id="IPR026039">
    <property type="entry name" value="YfgM"/>
</dbReference>
<dbReference type="EMBL" id="MFSP01000020">
    <property type="protein sequence ID" value="OGI69435.1"/>
    <property type="molecule type" value="Genomic_DNA"/>
</dbReference>
<dbReference type="GO" id="GO:0005886">
    <property type="term" value="C:plasma membrane"/>
    <property type="evidence" value="ECO:0007669"/>
    <property type="project" value="UniProtKB-SubCell"/>
</dbReference>
<reference evidence="11 12" key="1">
    <citation type="journal article" date="2016" name="Nat. Commun.">
        <title>Thousands of microbial genomes shed light on interconnected biogeochemical processes in an aquifer system.</title>
        <authorList>
            <person name="Anantharaman K."/>
            <person name="Brown C.T."/>
            <person name="Hug L.A."/>
            <person name="Sharon I."/>
            <person name="Castelle C.J."/>
            <person name="Probst A.J."/>
            <person name="Thomas B.C."/>
            <person name="Singh A."/>
            <person name="Wilkins M.J."/>
            <person name="Karaoz U."/>
            <person name="Brodie E.L."/>
            <person name="Williams K.H."/>
            <person name="Hubbard S.S."/>
            <person name="Banfield J.F."/>
        </authorList>
    </citation>
    <scope>NUCLEOTIDE SEQUENCE [LARGE SCALE GENOMIC DNA]</scope>
</reference>
<dbReference type="Pfam" id="PF09976">
    <property type="entry name" value="TPR_21"/>
    <property type="match status" value="1"/>
</dbReference>
<evidence type="ECO:0000256" key="8">
    <source>
        <dbReference type="ARBA" id="ARBA00024235"/>
    </source>
</evidence>
<protein>
    <recommendedName>
        <fullName evidence="8">Ancillary SecYEG translocon subunit</fullName>
    </recommendedName>
</protein>
<dbReference type="InterPro" id="IPR018704">
    <property type="entry name" value="SecYEG/CpoB_TPR"/>
</dbReference>
<keyword evidence="5 9" id="KW-0472">Membrane</keyword>
<feature type="domain" description="Ancillary SecYEG translocon subunit/Cell division coordinator CpoB TPR" evidence="10">
    <location>
        <begin position="14"/>
        <end position="206"/>
    </location>
</feature>
<dbReference type="PANTHER" id="PTHR38035:SF1">
    <property type="entry name" value="ANCILLARY SECYEG TRANSLOCON SUBUNIT"/>
    <property type="match status" value="1"/>
</dbReference>
<dbReference type="AlphaFoldDB" id="A0A1F6VIS6"/>
<sequence length="211" mass="23057">MAAYTDHEELEKLKEWWKNYGTALLVGVVLGLGLLFGNKYWTRYQEDQRAAASALYAQMFKQTQAAKADQARTTGKKLIDEYGRTPYAGMAALMLARLSVEANDPAAARTHLQWAIDHATDAATIHAARLRLGQLHLANREFDAALALVREDAPGFEGEYSELKGDAYVGLGKPEDARAAYSAALKDLSGKAQARALVEMKLADIAGIKSK</sequence>
<evidence type="ECO:0000256" key="4">
    <source>
        <dbReference type="ARBA" id="ARBA00022989"/>
    </source>
</evidence>
<dbReference type="Gene3D" id="1.25.40.10">
    <property type="entry name" value="Tetratricopeptide repeat domain"/>
    <property type="match status" value="1"/>
</dbReference>
<dbReference type="SUPFAM" id="SSF48452">
    <property type="entry name" value="TPR-like"/>
    <property type="match status" value="1"/>
</dbReference>